<dbReference type="PROSITE" id="PS01186">
    <property type="entry name" value="EGF_2"/>
    <property type="match status" value="1"/>
</dbReference>
<dbReference type="PANTHER" id="PTHR22963">
    <property type="entry name" value="ENDOGLIN-RELATED"/>
    <property type="match status" value="1"/>
</dbReference>
<reference evidence="4" key="1">
    <citation type="journal article" date="2023" name="bioRxiv">
        <title>Scaffold-level genome assemblies of two parasitoid biocontrol wasps reveal the parthenogenesis mechanism and an associated novel virus.</title>
        <authorList>
            <person name="Inwood S."/>
            <person name="Skelly J."/>
            <person name="Guhlin J."/>
            <person name="Harrop T."/>
            <person name="Goldson S."/>
            <person name="Dearden P."/>
        </authorList>
    </citation>
    <scope>NUCLEOTIDE SEQUENCE</scope>
    <source>
        <strain evidence="4">Lincoln</strain>
        <tissue evidence="4">Whole body</tissue>
    </source>
</reference>
<dbReference type="PROSITE" id="PS50026">
    <property type="entry name" value="EGF_3"/>
    <property type="match status" value="1"/>
</dbReference>
<protein>
    <recommendedName>
        <fullName evidence="3">EGF-like domain-containing protein</fullName>
    </recommendedName>
</protein>
<dbReference type="Proteomes" id="UP001168972">
    <property type="component" value="Unassembled WGS sequence"/>
</dbReference>
<evidence type="ECO:0000256" key="1">
    <source>
        <dbReference type="PROSITE-ProRule" id="PRU00076"/>
    </source>
</evidence>
<name>A0AA39KFW7_MICHY</name>
<comment type="caution">
    <text evidence="4">The sequence shown here is derived from an EMBL/GenBank/DDBJ whole genome shotgun (WGS) entry which is preliminary data.</text>
</comment>
<keyword evidence="5" id="KW-1185">Reference proteome</keyword>
<gene>
    <name evidence="4" type="ORF">PV327_009816</name>
</gene>
<keyword evidence="2" id="KW-0732">Signal</keyword>
<comment type="caution">
    <text evidence="1">Lacks conserved residue(s) required for the propagation of feature annotation.</text>
</comment>
<evidence type="ECO:0000313" key="5">
    <source>
        <dbReference type="Proteomes" id="UP001168972"/>
    </source>
</evidence>
<evidence type="ECO:0000313" key="4">
    <source>
        <dbReference type="EMBL" id="KAK0161335.1"/>
    </source>
</evidence>
<accession>A0AA39KFW7</accession>
<proteinExistence type="predicted"/>
<organism evidence="4 5">
    <name type="scientific">Microctonus hyperodae</name>
    <name type="common">Parasitoid wasp</name>
    <dbReference type="NCBI Taxonomy" id="165561"/>
    <lineage>
        <taxon>Eukaryota</taxon>
        <taxon>Metazoa</taxon>
        <taxon>Ecdysozoa</taxon>
        <taxon>Arthropoda</taxon>
        <taxon>Hexapoda</taxon>
        <taxon>Insecta</taxon>
        <taxon>Pterygota</taxon>
        <taxon>Neoptera</taxon>
        <taxon>Endopterygota</taxon>
        <taxon>Hymenoptera</taxon>
        <taxon>Apocrita</taxon>
        <taxon>Ichneumonoidea</taxon>
        <taxon>Braconidae</taxon>
        <taxon>Euphorinae</taxon>
        <taxon>Microctonus</taxon>
    </lineage>
</organism>
<dbReference type="SMART" id="SM00181">
    <property type="entry name" value="EGF"/>
    <property type="match status" value="4"/>
</dbReference>
<dbReference type="AlphaFoldDB" id="A0AA39KFW7"/>
<evidence type="ECO:0000256" key="2">
    <source>
        <dbReference type="SAM" id="SignalP"/>
    </source>
</evidence>
<feature type="domain" description="EGF-like" evidence="3">
    <location>
        <begin position="119"/>
        <end position="159"/>
    </location>
</feature>
<keyword evidence="1" id="KW-0245">EGF-like domain</keyword>
<feature type="signal peptide" evidence="2">
    <location>
        <begin position="1"/>
        <end position="25"/>
    </location>
</feature>
<evidence type="ECO:0000259" key="3">
    <source>
        <dbReference type="PROSITE" id="PS50026"/>
    </source>
</evidence>
<reference evidence="4" key="2">
    <citation type="submission" date="2023-03" db="EMBL/GenBank/DDBJ databases">
        <authorList>
            <person name="Inwood S.N."/>
            <person name="Skelly J.G."/>
            <person name="Guhlin J."/>
            <person name="Harrop T.W.R."/>
            <person name="Goldson S.G."/>
            <person name="Dearden P.K."/>
        </authorList>
    </citation>
    <scope>NUCLEOTIDE SEQUENCE</scope>
    <source>
        <strain evidence="4">Lincoln</strain>
        <tissue evidence="4">Whole body</tissue>
    </source>
</reference>
<feature type="chain" id="PRO_5041254439" description="EGF-like domain-containing protein" evidence="2">
    <location>
        <begin position="26"/>
        <end position="585"/>
    </location>
</feature>
<sequence>MKFNVISFAIAVCFLIILSSRTTNATKFLWKFVYGGNFCMDNTHCATFERCENSVCTRECENKYLCPYPSKCFIYNHKRYCDTRPVAVNYINIVAPRQSYCNENLKCDNNKICFLFDCIDPCQWHSPCGRNANCRVNNHKRICECPSGYEGNAYTSGCEKKSSDLAVSDIEKKFCFWDAECPNYEKCIGSRCDSACKNVECGDNTVCYTANHVYVCDCINDDYVHDPSGTGCVKKTDINVAPKQNTLQKSGVCFKNDDCKDDERCVGNKCVLSCTQAPSCGFENTDCIAANHNHTCVCLSGFYGDPYDKRESGLNIERLRCHSDWDCEDHEKCIGQKCSIECNKNSLCGDNTKCLITNHNCTCECLPGHDGDPYGSGCVKQFFEFQGLFCDDDEQCSNDKTCIKGRCILVNNKCRPQKTCAVKINNDICKNNGLSCRNDHHCVSYKKCINGKCLSACDDKFCGPNTNCYTENHIQKCECVSGYVENPHGNGCIQLNNQKEPPGCISSYECEYNEACIGRKCQNACNECGPNTICELREDFGICKCFPGHDGDPYNNSKGCTKIIENCKRVNCKRGKICHDNCNPK</sequence>
<dbReference type="EMBL" id="JAQQBR010001835">
    <property type="protein sequence ID" value="KAK0161335.1"/>
    <property type="molecule type" value="Genomic_DNA"/>
</dbReference>
<dbReference type="InterPro" id="IPR000742">
    <property type="entry name" value="EGF"/>
</dbReference>
<dbReference type="PANTHER" id="PTHR22963:SF39">
    <property type="entry name" value="DUMPY"/>
    <property type="match status" value="1"/>
</dbReference>